<dbReference type="FunFam" id="3.40.50.300:FF:000006">
    <property type="entry name" value="DNA-binding transcriptional regulator NtrC"/>
    <property type="match status" value="1"/>
</dbReference>
<evidence type="ECO:0000313" key="10">
    <source>
        <dbReference type="Proteomes" id="UP000822271"/>
    </source>
</evidence>
<keyword evidence="4" id="KW-0238">DNA-binding</keyword>
<dbReference type="Gene3D" id="3.40.50.300">
    <property type="entry name" value="P-loop containing nucleotide triphosphate hydrolases"/>
    <property type="match status" value="1"/>
</dbReference>
<evidence type="ECO:0000313" key="9">
    <source>
        <dbReference type="EMBL" id="MBA0309952.1"/>
    </source>
</evidence>
<dbReference type="PANTHER" id="PTHR32071:SF91">
    <property type="entry name" value="TUNGSTATE-RESPONSIVE TWO COMPONENT SIGMA54-DEPENDENT SIGNAL TRANSDUCTION SYSTEM RESPONSE REGULATOR FIS FAMILY"/>
    <property type="match status" value="1"/>
</dbReference>
<dbReference type="GO" id="GO:0000160">
    <property type="term" value="P:phosphorelay signal transduction system"/>
    <property type="evidence" value="ECO:0007669"/>
    <property type="project" value="InterPro"/>
</dbReference>
<dbReference type="InterPro" id="IPR058031">
    <property type="entry name" value="AAA_lid_NorR"/>
</dbReference>
<proteinExistence type="predicted"/>
<dbReference type="InterPro" id="IPR025944">
    <property type="entry name" value="Sigma_54_int_dom_CS"/>
</dbReference>
<feature type="domain" description="Response regulatory" evidence="8">
    <location>
        <begin position="27"/>
        <end position="141"/>
    </location>
</feature>
<dbReference type="SUPFAM" id="SSF46689">
    <property type="entry name" value="Homeodomain-like"/>
    <property type="match status" value="1"/>
</dbReference>
<dbReference type="SMART" id="SM00448">
    <property type="entry name" value="REC"/>
    <property type="match status" value="1"/>
</dbReference>
<keyword evidence="1" id="KW-0547">Nucleotide-binding</keyword>
<feature type="modified residue" description="4-aspartylphosphate" evidence="6">
    <location>
        <position position="76"/>
    </location>
</feature>
<dbReference type="RefSeq" id="WP_026070510.1">
    <property type="nucleotide sequence ID" value="NZ_CP088241.1"/>
</dbReference>
<feature type="domain" description="Sigma-54 factor interaction" evidence="7">
    <location>
        <begin position="170"/>
        <end position="399"/>
    </location>
</feature>
<dbReference type="InterPro" id="IPR001789">
    <property type="entry name" value="Sig_transdc_resp-reg_receiver"/>
</dbReference>
<dbReference type="InterPro" id="IPR011006">
    <property type="entry name" value="CheY-like_superfamily"/>
</dbReference>
<dbReference type="InterPro" id="IPR027417">
    <property type="entry name" value="P-loop_NTPase"/>
</dbReference>
<dbReference type="PRINTS" id="PR01590">
    <property type="entry name" value="HTHFIS"/>
</dbReference>
<dbReference type="OrthoDB" id="9804019at2"/>
<dbReference type="InterPro" id="IPR002078">
    <property type="entry name" value="Sigma_54_int"/>
</dbReference>
<dbReference type="Proteomes" id="UP000822271">
    <property type="component" value="Unassembled WGS sequence"/>
</dbReference>
<dbReference type="CDD" id="cd00156">
    <property type="entry name" value="REC"/>
    <property type="match status" value="1"/>
</dbReference>
<dbReference type="Pfam" id="PF00158">
    <property type="entry name" value="Sigma54_activat"/>
    <property type="match status" value="1"/>
</dbReference>
<dbReference type="SMART" id="SM00382">
    <property type="entry name" value="AAA"/>
    <property type="match status" value="1"/>
</dbReference>
<dbReference type="PROSITE" id="PS50045">
    <property type="entry name" value="SIGMA54_INTERACT_4"/>
    <property type="match status" value="1"/>
</dbReference>
<dbReference type="Gene3D" id="1.10.10.60">
    <property type="entry name" value="Homeodomain-like"/>
    <property type="match status" value="1"/>
</dbReference>
<dbReference type="Gene3D" id="1.10.8.60">
    <property type="match status" value="1"/>
</dbReference>
<evidence type="ECO:0000259" key="7">
    <source>
        <dbReference type="PROSITE" id="PS50045"/>
    </source>
</evidence>
<evidence type="ECO:0000256" key="3">
    <source>
        <dbReference type="ARBA" id="ARBA00023015"/>
    </source>
</evidence>
<evidence type="ECO:0000256" key="4">
    <source>
        <dbReference type="ARBA" id="ARBA00023125"/>
    </source>
</evidence>
<evidence type="ECO:0000259" key="8">
    <source>
        <dbReference type="PROSITE" id="PS50110"/>
    </source>
</evidence>
<dbReference type="Pfam" id="PF02954">
    <property type="entry name" value="HTH_8"/>
    <property type="match status" value="1"/>
</dbReference>
<dbReference type="GO" id="GO:0006355">
    <property type="term" value="P:regulation of DNA-templated transcription"/>
    <property type="evidence" value="ECO:0007669"/>
    <property type="project" value="InterPro"/>
</dbReference>
<dbReference type="GO" id="GO:0043565">
    <property type="term" value="F:sequence-specific DNA binding"/>
    <property type="evidence" value="ECO:0007669"/>
    <property type="project" value="InterPro"/>
</dbReference>
<evidence type="ECO:0000256" key="5">
    <source>
        <dbReference type="ARBA" id="ARBA00023163"/>
    </source>
</evidence>
<keyword evidence="6" id="KW-0597">Phosphoprotein</keyword>
<accession>A0A2J0T1P7</accession>
<dbReference type="Pfam" id="PF25601">
    <property type="entry name" value="AAA_lid_14"/>
    <property type="match status" value="1"/>
</dbReference>
<dbReference type="InterPro" id="IPR003593">
    <property type="entry name" value="AAA+_ATPase"/>
</dbReference>
<dbReference type="SUPFAM" id="SSF52172">
    <property type="entry name" value="CheY-like"/>
    <property type="match status" value="1"/>
</dbReference>
<evidence type="ECO:0000256" key="1">
    <source>
        <dbReference type="ARBA" id="ARBA00022741"/>
    </source>
</evidence>
<dbReference type="AlphaFoldDB" id="A0A2J0T1P7"/>
<evidence type="ECO:0000256" key="6">
    <source>
        <dbReference type="PROSITE-ProRule" id="PRU00169"/>
    </source>
</evidence>
<organism evidence="9 10">
    <name type="scientific">Stenotrophomonas maltophilia</name>
    <name type="common">Pseudomonas maltophilia</name>
    <name type="synonym">Xanthomonas maltophilia</name>
    <dbReference type="NCBI Taxonomy" id="40324"/>
    <lineage>
        <taxon>Bacteria</taxon>
        <taxon>Pseudomonadati</taxon>
        <taxon>Pseudomonadota</taxon>
        <taxon>Gammaproteobacteria</taxon>
        <taxon>Lysobacterales</taxon>
        <taxon>Lysobacteraceae</taxon>
        <taxon>Stenotrophomonas</taxon>
        <taxon>Stenotrophomonas maltophilia group</taxon>
    </lineage>
</organism>
<reference evidence="9" key="2">
    <citation type="journal article" date="2020" name="Front. Microbiol.">
        <title>Genetic Variants of the DSF Quorum Sensing System in Stenotrophomonas maltophilia Influence Virulence and Resistance Phenotypes Among Genotypically Diverse Clinical Isolates.</title>
        <authorList>
            <person name="Yero D."/>
            <person name="Huedo P."/>
            <person name="Conchillo-Sole O."/>
            <person name="Martinez-Servat S."/>
            <person name="Mamat U."/>
            <person name="Coves X."/>
            <person name="Llanas F."/>
            <person name="Roca I."/>
            <person name="Vila J."/>
            <person name="Schaible U.E."/>
            <person name="Daura X."/>
            <person name="Gibert I."/>
        </authorList>
    </citation>
    <scope>NUCLEOTIDE SEQUENCE</scope>
    <source>
        <strain evidence="9">OG156</strain>
    </source>
</reference>
<evidence type="ECO:0000256" key="2">
    <source>
        <dbReference type="ARBA" id="ARBA00022840"/>
    </source>
</evidence>
<dbReference type="Gene3D" id="3.40.50.2300">
    <property type="match status" value="1"/>
</dbReference>
<dbReference type="InterPro" id="IPR002197">
    <property type="entry name" value="HTH_Fis"/>
</dbReference>
<dbReference type="GO" id="GO:0005524">
    <property type="term" value="F:ATP binding"/>
    <property type="evidence" value="ECO:0007669"/>
    <property type="project" value="UniProtKB-KW"/>
</dbReference>
<dbReference type="PROSITE" id="PS00676">
    <property type="entry name" value="SIGMA54_INTERACT_2"/>
    <property type="match status" value="1"/>
</dbReference>
<sequence length="465" mass="51208">MTPKSANQSSEERANGDLAWPDLARSSILIVDDEPGMRSFLVRALRPRCKVVEAAADTIEAEQHLTERHFDIVIVDNVLPGKSGIAWLEDQRRGGVLADFILITAYADLDSAIGAIRAGAADFLLKPFRTNQLLAAISRCLERGRLRRENAILRHELHGSGAPAALRDRLTGSSRAIQATKDLIAKVAPLPSSVLFTGESGSGKEVAARSLHALSARASHPFIPINCAAVPSELIDVELFGSLKGTFSGANSSRQGLVAYAEGGTLLFDEVADLPLALQGKLLRMLEDRRIRPVGADREIPIDVRFIFSTNKNLVAEVKNGTFRSDLYYRINVLEVSLPRLHDRGADVLELAAGFMRELGLQLGLQPIPIDERIRAYLQSYSWPGNVRELHNYVERSLILGHFPTQLERLESLSDPRSRLLSEVERRHILAVLRETGGDRERAATILGISRKTIDRKCSSWNVSA</sequence>
<dbReference type="Pfam" id="PF00072">
    <property type="entry name" value="Response_reg"/>
    <property type="match status" value="1"/>
</dbReference>
<gene>
    <name evidence="9" type="ORF">D7Y33_02815</name>
</gene>
<protein>
    <submittedName>
        <fullName evidence="9">Sigma-54-dependent Fis family transcriptional regulator</fullName>
    </submittedName>
</protein>
<dbReference type="InterPro" id="IPR009057">
    <property type="entry name" value="Homeodomain-like_sf"/>
</dbReference>
<dbReference type="PROSITE" id="PS50110">
    <property type="entry name" value="RESPONSE_REGULATORY"/>
    <property type="match status" value="1"/>
</dbReference>
<keyword evidence="2" id="KW-0067">ATP-binding</keyword>
<dbReference type="SUPFAM" id="SSF52540">
    <property type="entry name" value="P-loop containing nucleoside triphosphate hydrolases"/>
    <property type="match status" value="1"/>
</dbReference>
<dbReference type="InterPro" id="IPR025943">
    <property type="entry name" value="Sigma_54_int_dom_ATP-bd_2"/>
</dbReference>
<dbReference type="PROSITE" id="PS00688">
    <property type="entry name" value="SIGMA54_INTERACT_3"/>
    <property type="match status" value="1"/>
</dbReference>
<name>A0A2J0T1P7_STEMA</name>
<dbReference type="PANTHER" id="PTHR32071">
    <property type="entry name" value="TRANSCRIPTIONAL REGULATORY PROTEIN"/>
    <property type="match status" value="1"/>
</dbReference>
<keyword evidence="3" id="KW-0805">Transcription regulation</keyword>
<reference evidence="9" key="1">
    <citation type="submission" date="2018-09" db="EMBL/GenBank/DDBJ databases">
        <authorList>
            <person name="Groschel M."/>
            <person name="Kohl T."/>
            <person name="Conchillo-Sole O."/>
            <person name="Mamat U."/>
            <person name="Yero D."/>
            <person name="Niemann S."/>
            <person name="Daura X."/>
            <person name="Gibert I."/>
        </authorList>
    </citation>
    <scope>NUCLEOTIDE SEQUENCE</scope>
    <source>
        <strain evidence="9">OG156</strain>
    </source>
</reference>
<dbReference type="EMBL" id="RAUE01000004">
    <property type="protein sequence ID" value="MBA0309952.1"/>
    <property type="molecule type" value="Genomic_DNA"/>
</dbReference>
<dbReference type="CDD" id="cd00009">
    <property type="entry name" value="AAA"/>
    <property type="match status" value="1"/>
</dbReference>
<comment type="caution">
    <text evidence="9">The sequence shown here is derived from an EMBL/GenBank/DDBJ whole genome shotgun (WGS) entry which is preliminary data.</text>
</comment>
<keyword evidence="5" id="KW-0804">Transcription</keyword>